<sequence>MTEVIQPLYPPKNDSSQILPNPAIELGNRIREGCCDVKVVQKGQVVNPDGSVNMPIIFFDLGEYEAQVQGKYAVIPEGIVPAMSSIGAFGGLSDEDELRIVNFVIKEMMNEDGQFYGIYDIEQQKLVATDRRASALPILSELAGHRSFQTSSGGTSRPVTDRILDLITNSIISDEIVRVGDTLYYAPYGIDENGVMDLKLSDFAITSSLFNLLTEYSQDRSRLKERYGCAILLEGVANSLSLILEGQEQNATRLPSSELRVTFSSDGKSYELQPSDTFSINNSYFSIGLMQFASYYCSIDQFAFFTTTFNETIDRNVMRLADVVDGAYNESQVRSIRDIEACYGEMKNAYRIANTLYESWLDVYNFLKIQTNDTIYADGYNVHTGEMVKISGDIIRPFISDVIPLRNRFGTPAVTMNYFLLTGIFNDETMGTESGNVALYNYFMHIERFSFLPVSSPDTYAENGFQIWGFDSLRYAGGCLMPSLVETYPLYYASGTSIYRENWKVFTMRKINQFTEDEENFLTPDDPFPTFYDHIPAVTIEN</sequence>
<evidence type="ECO:0000313" key="1">
    <source>
        <dbReference type="EMBL" id="MPM10953.1"/>
    </source>
</evidence>
<accession>A0A644X9N0</accession>
<organism evidence="1">
    <name type="scientific">bioreactor metagenome</name>
    <dbReference type="NCBI Taxonomy" id="1076179"/>
    <lineage>
        <taxon>unclassified sequences</taxon>
        <taxon>metagenomes</taxon>
        <taxon>ecological metagenomes</taxon>
    </lineage>
</organism>
<dbReference type="EMBL" id="VSSQ01001764">
    <property type="protein sequence ID" value="MPM10953.1"/>
    <property type="molecule type" value="Genomic_DNA"/>
</dbReference>
<name>A0A644X9N0_9ZZZZ</name>
<proteinExistence type="predicted"/>
<protein>
    <submittedName>
        <fullName evidence="1">Uncharacterized protein</fullName>
    </submittedName>
</protein>
<comment type="caution">
    <text evidence="1">The sequence shown here is derived from an EMBL/GenBank/DDBJ whole genome shotgun (WGS) entry which is preliminary data.</text>
</comment>
<gene>
    <name evidence="1" type="ORF">SDC9_57290</name>
</gene>
<reference evidence="1" key="1">
    <citation type="submission" date="2019-08" db="EMBL/GenBank/DDBJ databases">
        <authorList>
            <person name="Kucharzyk K."/>
            <person name="Murdoch R.W."/>
            <person name="Higgins S."/>
            <person name="Loffler F."/>
        </authorList>
    </citation>
    <scope>NUCLEOTIDE SEQUENCE</scope>
</reference>
<dbReference type="AlphaFoldDB" id="A0A644X9N0"/>